<keyword evidence="3" id="KW-1185">Reference proteome</keyword>
<keyword evidence="2" id="KW-0255">Endonuclease</keyword>
<feature type="region of interest" description="Disordered" evidence="1">
    <location>
        <begin position="90"/>
        <end position="115"/>
    </location>
</feature>
<organism evidence="2 3">
    <name type="scientific">Paenibacillus zeisoli</name>
    <dbReference type="NCBI Taxonomy" id="2496267"/>
    <lineage>
        <taxon>Bacteria</taxon>
        <taxon>Bacillati</taxon>
        <taxon>Bacillota</taxon>
        <taxon>Bacilli</taxon>
        <taxon>Bacillales</taxon>
        <taxon>Paenibacillaceae</taxon>
        <taxon>Paenibacillus</taxon>
    </lineage>
</organism>
<proteinExistence type="predicted"/>
<dbReference type="RefSeq" id="WP_127200182.1">
    <property type="nucleotide sequence ID" value="NZ_RZNX01000007.1"/>
</dbReference>
<dbReference type="GO" id="GO:0004519">
    <property type="term" value="F:endonuclease activity"/>
    <property type="evidence" value="ECO:0007669"/>
    <property type="project" value="UniProtKB-KW"/>
</dbReference>
<reference evidence="2 3" key="1">
    <citation type="submission" date="2018-12" db="EMBL/GenBank/DDBJ databases">
        <authorList>
            <person name="Sun L."/>
            <person name="Chen Z."/>
        </authorList>
    </citation>
    <scope>NUCLEOTIDE SEQUENCE [LARGE SCALE GENOMIC DNA]</scope>
    <source>
        <strain evidence="2 3">3-5-3</strain>
    </source>
</reference>
<dbReference type="InterPro" id="IPR058705">
    <property type="entry name" value="A_ENA"/>
</dbReference>
<keyword evidence="2" id="KW-0540">Nuclease</keyword>
<name>A0A3S1B658_9BACL</name>
<sequence length="115" mass="12610">MSRNQAYLNMLDASAKIQWNVAMMLEAKAVEAEKVRNWTLNHLHGHSFDDHENQLSKPITVHEQIIEVLEGITKLQTGLSSNLKAVLAPQEESNDSGGMGGMFGGGGFDLGDMEK</sequence>
<protein>
    <submittedName>
        <fullName evidence="2">Restriction endonuclease subunit S</fullName>
    </submittedName>
</protein>
<evidence type="ECO:0000313" key="2">
    <source>
        <dbReference type="EMBL" id="RUT29151.1"/>
    </source>
</evidence>
<dbReference type="EMBL" id="RZNX01000007">
    <property type="protein sequence ID" value="RUT29151.1"/>
    <property type="molecule type" value="Genomic_DNA"/>
</dbReference>
<evidence type="ECO:0000256" key="1">
    <source>
        <dbReference type="SAM" id="MobiDB-lite"/>
    </source>
</evidence>
<evidence type="ECO:0000313" key="3">
    <source>
        <dbReference type="Proteomes" id="UP000272464"/>
    </source>
</evidence>
<accession>A0A3S1B658</accession>
<feature type="compositionally biased region" description="Gly residues" evidence="1">
    <location>
        <begin position="97"/>
        <end position="109"/>
    </location>
</feature>
<keyword evidence="2" id="KW-0378">Hydrolase</keyword>
<dbReference type="OrthoDB" id="2664174at2"/>
<dbReference type="AlphaFoldDB" id="A0A3S1B658"/>
<dbReference type="Pfam" id="PF26595">
    <property type="entry name" value="A_ENA"/>
    <property type="match status" value="1"/>
</dbReference>
<dbReference type="Proteomes" id="UP000272464">
    <property type="component" value="Unassembled WGS sequence"/>
</dbReference>
<gene>
    <name evidence="2" type="ORF">EJP77_15665</name>
</gene>
<comment type="caution">
    <text evidence="2">The sequence shown here is derived from an EMBL/GenBank/DDBJ whole genome shotgun (WGS) entry which is preliminary data.</text>
</comment>